<evidence type="ECO:0000256" key="2">
    <source>
        <dbReference type="ARBA" id="ARBA00022603"/>
    </source>
</evidence>
<dbReference type="KEGG" id="blut:EW640_04765"/>
<evidence type="ECO:0000259" key="7">
    <source>
        <dbReference type="Pfam" id="PF17827"/>
    </source>
</evidence>
<dbReference type="InterPro" id="IPR007848">
    <property type="entry name" value="Small_mtfrase_dom"/>
</dbReference>
<dbReference type="Gene3D" id="1.10.8.10">
    <property type="entry name" value="DNA helicase RuvA subunit, C-terminal domain"/>
    <property type="match status" value="1"/>
</dbReference>
<dbReference type="NCBIfam" id="TIGR00536">
    <property type="entry name" value="hemK_fam"/>
    <property type="match status" value="1"/>
</dbReference>
<evidence type="ECO:0000256" key="4">
    <source>
        <dbReference type="ARBA" id="ARBA00022691"/>
    </source>
</evidence>
<gene>
    <name evidence="8" type="primary">prmC</name>
    <name evidence="8" type="ORF">EW640_04765</name>
</gene>
<dbReference type="GO" id="GO:0102559">
    <property type="term" value="F:peptide chain release factor N(5)-glutamine methyltransferase activity"/>
    <property type="evidence" value="ECO:0007669"/>
    <property type="project" value="UniProtKB-EC"/>
</dbReference>
<keyword evidence="2 8" id="KW-0489">Methyltransferase</keyword>
<dbReference type="PANTHER" id="PTHR18895">
    <property type="entry name" value="HEMK METHYLTRANSFERASE"/>
    <property type="match status" value="1"/>
</dbReference>
<dbReference type="InterPro" id="IPR050320">
    <property type="entry name" value="N5-glutamine_MTase"/>
</dbReference>
<evidence type="ECO:0000313" key="8">
    <source>
        <dbReference type="EMBL" id="QIN28663.1"/>
    </source>
</evidence>
<dbReference type="RefSeq" id="WP_165883136.1">
    <property type="nucleotide sequence ID" value="NZ_CP035810.1"/>
</dbReference>
<dbReference type="EC" id="2.1.1.297" evidence="1"/>
<evidence type="ECO:0000256" key="5">
    <source>
        <dbReference type="ARBA" id="ARBA00048391"/>
    </source>
</evidence>
<keyword evidence="4" id="KW-0949">S-adenosyl-L-methionine</keyword>
<evidence type="ECO:0000313" key="9">
    <source>
        <dbReference type="Proteomes" id="UP000501518"/>
    </source>
</evidence>
<accession>A0A6G8KVL6</accession>
<reference evidence="8 9" key="1">
    <citation type="submission" date="2019-02" db="EMBL/GenBank/DDBJ databases">
        <title>Complete Genome Sequence and Methylome Analysis of Brevibacterium luteolum NEB1784.</title>
        <authorList>
            <person name="Fomenkov A."/>
            <person name="Roberts R.J."/>
        </authorList>
    </citation>
    <scope>NUCLEOTIDE SEQUENCE [LARGE SCALE GENOMIC DNA]</scope>
    <source>
        <strain evidence="8 9">NEB1784</strain>
    </source>
</reference>
<sequence length="314" mass="32451">MNPAADTAGAQPADALFAAARARLADAGIDTPGTDARLLLAHVLGITHKELSLKLLRGFEVPADQVTDFEGCLARRAVREPLQHITGSTGFRHLALRLGPGVFIPRPESELLIDPAIAHAAALRCGDEHTGNGQARVIRILDMCTGTGALALAAATEIPGSEVHAVELSAEACRWAERNIAATAEAVAAAGSTVTLHSCDVTDVVPGLGPFDIVVTNPPYVPETNQPDIPEVTGYDPAIALYGGGADGMETPAQIIALAAEALRSGGLLVIEHDETQATAIQQACAAAGLSGAATHTDYTGRDRFTTAERLEGP</sequence>
<dbReference type="Pfam" id="PF05175">
    <property type="entry name" value="MTS"/>
    <property type="match status" value="1"/>
</dbReference>
<dbReference type="GO" id="GO:0003676">
    <property type="term" value="F:nucleic acid binding"/>
    <property type="evidence" value="ECO:0007669"/>
    <property type="project" value="InterPro"/>
</dbReference>
<dbReference type="SUPFAM" id="SSF53335">
    <property type="entry name" value="S-adenosyl-L-methionine-dependent methyltransferases"/>
    <property type="match status" value="1"/>
</dbReference>
<dbReference type="InterPro" id="IPR040758">
    <property type="entry name" value="PrmC_N"/>
</dbReference>
<dbReference type="EMBL" id="CP035810">
    <property type="protein sequence ID" value="QIN28663.1"/>
    <property type="molecule type" value="Genomic_DNA"/>
</dbReference>
<evidence type="ECO:0000256" key="3">
    <source>
        <dbReference type="ARBA" id="ARBA00022679"/>
    </source>
</evidence>
<evidence type="ECO:0000259" key="6">
    <source>
        <dbReference type="Pfam" id="PF05175"/>
    </source>
</evidence>
<keyword evidence="3 8" id="KW-0808">Transferase</keyword>
<dbReference type="Pfam" id="PF17827">
    <property type="entry name" value="PrmC_N"/>
    <property type="match status" value="1"/>
</dbReference>
<dbReference type="InterPro" id="IPR029063">
    <property type="entry name" value="SAM-dependent_MTases_sf"/>
</dbReference>
<proteinExistence type="predicted"/>
<protein>
    <recommendedName>
        <fullName evidence="1">peptide chain release factor N(5)-glutamine methyltransferase</fullName>
        <ecNumber evidence="1">2.1.1.297</ecNumber>
    </recommendedName>
</protein>
<dbReference type="InterPro" id="IPR002052">
    <property type="entry name" value="DNA_methylase_N6_adenine_CS"/>
</dbReference>
<dbReference type="InterPro" id="IPR004556">
    <property type="entry name" value="HemK-like"/>
</dbReference>
<comment type="catalytic activity">
    <reaction evidence="5">
        <text>L-glutaminyl-[peptide chain release factor] + S-adenosyl-L-methionine = N(5)-methyl-L-glutaminyl-[peptide chain release factor] + S-adenosyl-L-homocysteine + H(+)</text>
        <dbReference type="Rhea" id="RHEA:42896"/>
        <dbReference type="Rhea" id="RHEA-COMP:10271"/>
        <dbReference type="Rhea" id="RHEA-COMP:10272"/>
        <dbReference type="ChEBI" id="CHEBI:15378"/>
        <dbReference type="ChEBI" id="CHEBI:30011"/>
        <dbReference type="ChEBI" id="CHEBI:57856"/>
        <dbReference type="ChEBI" id="CHEBI:59789"/>
        <dbReference type="ChEBI" id="CHEBI:61891"/>
        <dbReference type="EC" id="2.1.1.297"/>
    </reaction>
</comment>
<dbReference type="GO" id="GO:0032259">
    <property type="term" value="P:methylation"/>
    <property type="evidence" value="ECO:0007669"/>
    <property type="project" value="UniProtKB-KW"/>
</dbReference>
<dbReference type="Gene3D" id="3.40.50.150">
    <property type="entry name" value="Vaccinia Virus protein VP39"/>
    <property type="match status" value="1"/>
</dbReference>
<dbReference type="NCBIfam" id="TIGR03534">
    <property type="entry name" value="RF_mod_PrmC"/>
    <property type="match status" value="1"/>
</dbReference>
<dbReference type="AlphaFoldDB" id="A0A6G8KVL6"/>
<evidence type="ECO:0000256" key="1">
    <source>
        <dbReference type="ARBA" id="ARBA00012771"/>
    </source>
</evidence>
<dbReference type="PANTHER" id="PTHR18895:SF74">
    <property type="entry name" value="MTRF1L RELEASE FACTOR GLUTAMINE METHYLTRANSFERASE"/>
    <property type="match status" value="1"/>
</dbReference>
<dbReference type="PROSITE" id="PS00092">
    <property type="entry name" value="N6_MTASE"/>
    <property type="match status" value="1"/>
</dbReference>
<name>A0A6G8KVL6_9MICO</name>
<feature type="domain" description="Release factor glutamine methyltransferase N-terminal" evidence="7">
    <location>
        <begin position="16"/>
        <end position="87"/>
    </location>
</feature>
<organism evidence="8 9">
    <name type="scientific">Brevibacterium luteolum</name>
    <dbReference type="NCBI Taxonomy" id="199591"/>
    <lineage>
        <taxon>Bacteria</taxon>
        <taxon>Bacillati</taxon>
        <taxon>Actinomycetota</taxon>
        <taxon>Actinomycetes</taxon>
        <taxon>Micrococcales</taxon>
        <taxon>Brevibacteriaceae</taxon>
        <taxon>Brevibacterium</taxon>
    </lineage>
</organism>
<feature type="domain" description="Methyltransferase small" evidence="6">
    <location>
        <begin position="139"/>
        <end position="222"/>
    </location>
</feature>
<dbReference type="InterPro" id="IPR019874">
    <property type="entry name" value="RF_methyltr_PrmC"/>
</dbReference>
<dbReference type="Proteomes" id="UP000501518">
    <property type="component" value="Chromosome"/>
</dbReference>